<organism evidence="2 3">
    <name type="scientific">Brassica cretica</name>
    <name type="common">Mustard</name>
    <dbReference type="NCBI Taxonomy" id="69181"/>
    <lineage>
        <taxon>Eukaryota</taxon>
        <taxon>Viridiplantae</taxon>
        <taxon>Streptophyta</taxon>
        <taxon>Embryophyta</taxon>
        <taxon>Tracheophyta</taxon>
        <taxon>Spermatophyta</taxon>
        <taxon>Magnoliopsida</taxon>
        <taxon>eudicotyledons</taxon>
        <taxon>Gunneridae</taxon>
        <taxon>Pentapetalae</taxon>
        <taxon>rosids</taxon>
        <taxon>malvids</taxon>
        <taxon>Brassicales</taxon>
        <taxon>Brassicaceae</taxon>
        <taxon>Brassiceae</taxon>
        <taxon>Brassica</taxon>
    </lineage>
</organism>
<accession>A0A8S9NSC0</accession>
<name>A0A8S9NSC0_BRACR</name>
<comment type="caution">
    <text evidence="2">The sequence shown here is derived from an EMBL/GenBank/DDBJ whole genome shotgun (WGS) entry which is preliminary data.</text>
</comment>
<feature type="region of interest" description="Disordered" evidence="1">
    <location>
        <begin position="73"/>
        <end position="93"/>
    </location>
</feature>
<evidence type="ECO:0000313" key="2">
    <source>
        <dbReference type="EMBL" id="KAF3506656.1"/>
    </source>
</evidence>
<protein>
    <submittedName>
        <fullName evidence="2">Uncharacterized protein</fullName>
    </submittedName>
</protein>
<reference evidence="2" key="1">
    <citation type="submission" date="2019-12" db="EMBL/GenBank/DDBJ databases">
        <title>Genome sequencing and annotation of Brassica cretica.</title>
        <authorList>
            <person name="Studholme D.J."/>
            <person name="Sarris P."/>
        </authorList>
    </citation>
    <scope>NUCLEOTIDE SEQUENCE</scope>
    <source>
        <strain evidence="2">PFS-109/04</strain>
        <tissue evidence="2">Leaf</tissue>
    </source>
</reference>
<feature type="region of interest" description="Disordered" evidence="1">
    <location>
        <begin position="1"/>
        <end position="30"/>
    </location>
</feature>
<feature type="compositionally biased region" description="Polar residues" evidence="1">
    <location>
        <begin position="83"/>
        <end position="93"/>
    </location>
</feature>
<dbReference type="EMBL" id="QGKX02001521">
    <property type="protein sequence ID" value="KAF3506656.1"/>
    <property type="molecule type" value="Genomic_DNA"/>
</dbReference>
<dbReference type="Proteomes" id="UP000712600">
    <property type="component" value="Unassembled WGS sequence"/>
</dbReference>
<proteinExistence type="predicted"/>
<feature type="compositionally biased region" description="Basic and acidic residues" evidence="1">
    <location>
        <begin position="1"/>
        <end position="12"/>
    </location>
</feature>
<evidence type="ECO:0000313" key="3">
    <source>
        <dbReference type="Proteomes" id="UP000712600"/>
    </source>
</evidence>
<sequence length="93" mass="10279">MRYERGNQRLRFESGSPGRNGGGNFGDKVDRGEEEALDFVAAEHWSSARGHLPVHKQSDSAAFTGHGRQKIPIKASLKRERNTYPTKNVSSGP</sequence>
<dbReference type="AlphaFoldDB" id="A0A8S9NSC0"/>
<evidence type="ECO:0000256" key="1">
    <source>
        <dbReference type="SAM" id="MobiDB-lite"/>
    </source>
</evidence>
<gene>
    <name evidence="2" type="ORF">F2Q69_00003842</name>
</gene>